<dbReference type="Pfam" id="PF19054">
    <property type="entry name" value="DUF5753"/>
    <property type="match status" value="1"/>
</dbReference>
<dbReference type="InterPro" id="IPR001387">
    <property type="entry name" value="Cro/C1-type_HTH"/>
</dbReference>
<reference evidence="2 3" key="1">
    <citation type="submission" date="2020-08" db="EMBL/GenBank/DDBJ databases">
        <title>Sequencing the genomes of 1000 actinobacteria strains.</title>
        <authorList>
            <person name="Klenk H.-P."/>
        </authorList>
    </citation>
    <scope>NUCLEOTIDE SEQUENCE [LARGE SCALE GENOMIC DNA]</scope>
    <source>
        <strain evidence="2 3">DSM 46659</strain>
    </source>
</reference>
<feature type="domain" description="DUF5753" evidence="1">
    <location>
        <begin position="74"/>
        <end position="251"/>
    </location>
</feature>
<name>A0A7W9YFV9_9ACTN</name>
<dbReference type="Pfam" id="PF13560">
    <property type="entry name" value="HTH_31"/>
    <property type="match status" value="1"/>
</dbReference>
<gene>
    <name evidence="2" type="ORF">HNR23_001374</name>
</gene>
<accession>A0A7W9YFV9</accession>
<evidence type="ECO:0000259" key="1">
    <source>
        <dbReference type="Pfam" id="PF19054"/>
    </source>
</evidence>
<keyword evidence="3" id="KW-1185">Reference proteome</keyword>
<dbReference type="Proteomes" id="UP000546642">
    <property type="component" value="Unassembled WGS sequence"/>
</dbReference>
<sequence length="257" mass="29254">MSIEEVADYLQRNMGTVSRFENGIYPVRRPDMLAMLDLYGVNEPRHRDNLIKLSESVWQTGWWDGFPDEFEEFVDFVWLEGQAVEHMLFDNTVLPGLLQTRAYAEAAIRTAEYNSPESFVRQGVELRLARQRLLEAESPPVIRSVLDEALLHRCVGSPGVMKEQLRHLVDLAGRPAVHLRVLPFSAGAHESPTGAFNLFRMVDPYPEVAYVETPKGALYIEASDTGAIRQIYDRLWNASLTEEASVEFISRLIEESK</sequence>
<dbReference type="CDD" id="cd00093">
    <property type="entry name" value="HTH_XRE"/>
    <property type="match status" value="1"/>
</dbReference>
<comment type="caution">
    <text evidence="2">The sequence shown here is derived from an EMBL/GenBank/DDBJ whole genome shotgun (WGS) entry which is preliminary data.</text>
</comment>
<dbReference type="AlphaFoldDB" id="A0A7W9YFV9"/>
<evidence type="ECO:0000313" key="3">
    <source>
        <dbReference type="Proteomes" id="UP000546642"/>
    </source>
</evidence>
<protein>
    <recommendedName>
        <fullName evidence="1">DUF5753 domain-containing protein</fullName>
    </recommendedName>
</protein>
<proteinExistence type="predicted"/>
<dbReference type="EMBL" id="JACHDS010000001">
    <property type="protein sequence ID" value="MBB6171314.1"/>
    <property type="molecule type" value="Genomic_DNA"/>
</dbReference>
<organism evidence="2 3">
    <name type="scientific">Nocardiopsis mwathae</name>
    <dbReference type="NCBI Taxonomy" id="1472723"/>
    <lineage>
        <taxon>Bacteria</taxon>
        <taxon>Bacillati</taxon>
        <taxon>Actinomycetota</taxon>
        <taxon>Actinomycetes</taxon>
        <taxon>Streptosporangiales</taxon>
        <taxon>Nocardiopsidaceae</taxon>
        <taxon>Nocardiopsis</taxon>
    </lineage>
</organism>
<dbReference type="InterPro" id="IPR043917">
    <property type="entry name" value="DUF5753"/>
</dbReference>
<evidence type="ECO:0000313" key="2">
    <source>
        <dbReference type="EMBL" id="MBB6171314.1"/>
    </source>
</evidence>